<sequence>MSRSPALVLIGPAAAGKTSVGGLVAIRLGRPFVDLDDVGEHYYAEVGWSIGRLLERSRHLGRVAAEREWEPARAHAVRRVLEDYPDSVLALGAGHTSYMDAACFARVSAALAGVPTVALLLPSPDRPAALAELRGRSLASKGTDWISAGHDFLAEWHDDAGTRLLATDVVFTMGSTPAETAEQLAAVVLALQEAAADTPDSARVRYAVNSSESRSKSP</sequence>
<accession>A0A9X1M413</accession>
<dbReference type="InterPro" id="IPR031322">
    <property type="entry name" value="Shikimate/glucono_kinase"/>
</dbReference>
<evidence type="ECO:0000313" key="1">
    <source>
        <dbReference type="EMBL" id="MCC3270455.1"/>
    </source>
</evidence>
<gene>
    <name evidence="1" type="ORF">LJ751_14010</name>
</gene>
<comment type="caution">
    <text evidence="1">The sequence shown here is derived from an EMBL/GenBank/DDBJ whole genome shotgun (WGS) entry which is preliminary data.</text>
</comment>
<evidence type="ECO:0008006" key="3">
    <source>
        <dbReference type="Google" id="ProtNLM"/>
    </source>
</evidence>
<organism evidence="1 2">
    <name type="scientific">Arthrobacter gengyunqii</name>
    <dbReference type="NCBI Taxonomy" id="2886940"/>
    <lineage>
        <taxon>Bacteria</taxon>
        <taxon>Bacillati</taxon>
        <taxon>Actinomycetota</taxon>
        <taxon>Actinomycetes</taxon>
        <taxon>Micrococcales</taxon>
        <taxon>Micrococcaceae</taxon>
        <taxon>Arthrobacter</taxon>
    </lineage>
</organism>
<reference evidence="1" key="1">
    <citation type="submission" date="2021-10" db="EMBL/GenBank/DDBJ databases">
        <title>Novel species in genus Arthrobacter.</title>
        <authorList>
            <person name="Liu Y."/>
        </authorList>
    </citation>
    <scope>NUCLEOTIDE SEQUENCE</scope>
    <source>
        <strain evidence="1">Zg-Y809</strain>
    </source>
</reference>
<dbReference type="AlphaFoldDB" id="A0A9X1M413"/>
<dbReference type="Proteomes" id="UP001139264">
    <property type="component" value="Unassembled WGS sequence"/>
</dbReference>
<proteinExistence type="predicted"/>
<evidence type="ECO:0000313" key="2">
    <source>
        <dbReference type="Proteomes" id="UP001139264"/>
    </source>
</evidence>
<dbReference type="Pfam" id="PF01202">
    <property type="entry name" value="SKI"/>
    <property type="match status" value="1"/>
</dbReference>
<dbReference type="InterPro" id="IPR027417">
    <property type="entry name" value="P-loop_NTPase"/>
</dbReference>
<dbReference type="Gene3D" id="3.40.50.300">
    <property type="entry name" value="P-loop containing nucleotide triphosphate hydrolases"/>
    <property type="match status" value="1"/>
</dbReference>
<dbReference type="SUPFAM" id="SSF52540">
    <property type="entry name" value="P-loop containing nucleoside triphosphate hydrolases"/>
    <property type="match status" value="1"/>
</dbReference>
<dbReference type="RefSeq" id="WP_227908747.1">
    <property type="nucleotide sequence ID" value="NZ_CP095461.1"/>
</dbReference>
<dbReference type="EMBL" id="JAJFZP010000011">
    <property type="protein sequence ID" value="MCC3270455.1"/>
    <property type="molecule type" value="Genomic_DNA"/>
</dbReference>
<name>A0A9X1M413_9MICC</name>
<protein>
    <recommendedName>
        <fullName evidence="3">Shikimate kinase</fullName>
    </recommendedName>
</protein>